<protein>
    <recommendedName>
        <fullName evidence="3">Aminoglycoside phosphotransferase domain-containing protein</fullName>
    </recommendedName>
</protein>
<keyword evidence="2" id="KW-1185">Reference proteome</keyword>
<dbReference type="EMBL" id="JBHSQI010000002">
    <property type="protein sequence ID" value="MFC6152715.1"/>
    <property type="molecule type" value="Genomic_DNA"/>
</dbReference>
<dbReference type="Proteomes" id="UP001596098">
    <property type="component" value="Unassembled WGS sequence"/>
</dbReference>
<evidence type="ECO:0000313" key="1">
    <source>
        <dbReference type="EMBL" id="MFC6152715.1"/>
    </source>
</evidence>
<reference evidence="2" key="1">
    <citation type="journal article" date="2019" name="Int. J. Syst. Evol. Microbiol.">
        <title>The Global Catalogue of Microorganisms (GCM) 10K type strain sequencing project: providing services to taxonomists for standard genome sequencing and annotation.</title>
        <authorList>
            <consortium name="The Broad Institute Genomics Platform"/>
            <consortium name="The Broad Institute Genome Sequencing Center for Infectious Disease"/>
            <person name="Wu L."/>
            <person name="Ma J."/>
        </authorList>
    </citation>
    <scope>NUCLEOTIDE SEQUENCE [LARGE SCALE GENOMIC DNA]</scope>
    <source>
        <strain evidence="2">DFY28</strain>
    </source>
</reference>
<proteinExistence type="predicted"/>
<evidence type="ECO:0008006" key="3">
    <source>
        <dbReference type="Google" id="ProtNLM"/>
    </source>
</evidence>
<organism evidence="1 2">
    <name type="scientific">Nocardioides yefusunii</name>
    <dbReference type="NCBI Taxonomy" id="2500546"/>
    <lineage>
        <taxon>Bacteria</taxon>
        <taxon>Bacillati</taxon>
        <taxon>Actinomycetota</taxon>
        <taxon>Actinomycetes</taxon>
        <taxon>Propionibacteriales</taxon>
        <taxon>Nocardioidaceae</taxon>
        <taxon>Nocardioides</taxon>
    </lineage>
</organism>
<gene>
    <name evidence="1" type="ORF">ACFPWU_03425</name>
</gene>
<comment type="caution">
    <text evidence="1">The sequence shown here is derived from an EMBL/GenBank/DDBJ whole genome shotgun (WGS) entry which is preliminary data.</text>
</comment>
<sequence>MEALRMLTEQLWEPGLGDRVRTRVVPTGRTDEPDDGWCTAEEYWLLGGPQTPRLLVPVAPRVVQRAALTHYRGLRRPAANAGRALLGAAAGAGAPLARHRLLVQVRSPQDAALLPLTVLARALDRPRLHATFGVRIGANRKATLHLLDDDGTSVGHAKFGWNATADAYVRTESTVLTALARSAGPAVPGTLHAPGLLAALEQGGRPVVVVAPLPDDVRGARGSLGVPSAQEFYSLTPVVRTGPAASTAHLAALGWRVDALAGDDAVPASRAVLAAARDLLARVHADPRAVPIQARWHGDLTPWNCARGADSELWAWDWESSEPDVVAGLDVLHWHFSLAREAGALATVRLADCVQQGRAHLAAAGIAASETGLVQAVYALTVVERAASLALRDGGWDRVWISPERLGSLVAEARDQLVSAEPVGVAG</sequence>
<dbReference type="RefSeq" id="WP_128219635.1">
    <property type="nucleotide sequence ID" value="NZ_CP034929.1"/>
</dbReference>
<evidence type="ECO:0000313" key="2">
    <source>
        <dbReference type="Proteomes" id="UP001596098"/>
    </source>
</evidence>
<name>A0ABW1QWM8_9ACTN</name>
<accession>A0ABW1QWM8</accession>